<dbReference type="EMBL" id="AP023367">
    <property type="protein sequence ID" value="BCJ93510.1"/>
    <property type="molecule type" value="Genomic_DNA"/>
</dbReference>
<proteinExistence type="predicted"/>
<accession>A0A6S6R2G8</accession>
<gene>
    <name evidence="1" type="ORF">acsn021_10790</name>
</gene>
<keyword evidence="2" id="KW-1185">Reference proteome</keyword>
<evidence type="ECO:0000313" key="1">
    <source>
        <dbReference type="EMBL" id="BCJ93510.1"/>
    </source>
</evidence>
<organism evidence="1 2">
    <name type="scientific">Anaerocolumna cellulosilytica</name>
    <dbReference type="NCBI Taxonomy" id="433286"/>
    <lineage>
        <taxon>Bacteria</taxon>
        <taxon>Bacillati</taxon>
        <taxon>Bacillota</taxon>
        <taxon>Clostridia</taxon>
        <taxon>Lachnospirales</taxon>
        <taxon>Lachnospiraceae</taxon>
        <taxon>Anaerocolumna</taxon>
    </lineage>
</organism>
<name>A0A6S6R2G8_9FIRM</name>
<dbReference type="KEGG" id="acel:acsn021_10790"/>
<dbReference type="AlphaFoldDB" id="A0A6S6R2G8"/>
<protein>
    <submittedName>
        <fullName evidence="1">Uncharacterized protein</fullName>
    </submittedName>
</protein>
<dbReference type="Proteomes" id="UP000515561">
    <property type="component" value="Chromosome"/>
</dbReference>
<reference evidence="1 2" key="1">
    <citation type="journal article" date="2016" name="Int. J. Syst. Evol. Microbiol.">
        <title>Descriptions of Anaerotaenia torta gen. nov., sp. nov. and Anaerocolumna cellulosilytica gen. nov., sp. nov. isolated from a methanogenic reactor of cattle waste.</title>
        <authorList>
            <person name="Uek A."/>
            <person name="Ohtaki Y."/>
            <person name="Kaku N."/>
            <person name="Ueki K."/>
        </authorList>
    </citation>
    <scope>NUCLEOTIDE SEQUENCE [LARGE SCALE GENOMIC DNA]</scope>
    <source>
        <strain evidence="1 2">SN021</strain>
    </source>
</reference>
<sequence>MDNEKQWDKVKLFVKTGIVVLTFLSLLVLGINYIPKAMSVTNSANNKKLPIYCVDVDENKVALSFDAAWGNGR</sequence>
<evidence type="ECO:0000313" key="2">
    <source>
        <dbReference type="Proteomes" id="UP000515561"/>
    </source>
</evidence>
<dbReference type="RefSeq" id="WP_184090827.1">
    <property type="nucleotide sequence ID" value="NZ_AP023367.1"/>
</dbReference>